<sequence>MEEIVAPSEAIQANQEVEMLPTPSEVPQKKSFKQALTATKQNEKAFDSDLDRLFTDDEFLTDEEDNEALSEDEQAQDLAPIIPRIKLHPRLVKLIRKPWKDCLIVRLLGKTVGFKFLVNKLKKIWGLQGDFEATNLGLGFFLVKFEMLVDCNRVYTEGPWIIMDHYLTVHRWEYDFKPSEAKEVATTLWVRFPQLPIEYYNEKVLYHIAKVIGKPLKVDLNTAMSTRGRYARVCVEVDLTKPLVSRFAIGKYLYIIEYEHLHYFCFACGKIGHRKEYCSLKPIPLPSPVHQGGVNTSSTAVPPEHLPTANTPGPKVVHPPGDEAQFGPWMIVSRRTCKPTPTNRNSGPIMHKKPNNRFSPLTTKPSREETSVLTKGKEIQVPQALNPHQASSSVNSLHSNSEVATHPNQSTTSALHHTIASSDLLL</sequence>
<gene>
    <name evidence="1" type="ORF">LOK49_LG01G03785</name>
</gene>
<name>A0ACC0J0Z9_9ERIC</name>
<evidence type="ECO:0000313" key="2">
    <source>
        <dbReference type="Proteomes" id="UP001060215"/>
    </source>
</evidence>
<organism evidence="1 2">
    <name type="scientific">Camellia lanceoleosa</name>
    <dbReference type="NCBI Taxonomy" id="1840588"/>
    <lineage>
        <taxon>Eukaryota</taxon>
        <taxon>Viridiplantae</taxon>
        <taxon>Streptophyta</taxon>
        <taxon>Embryophyta</taxon>
        <taxon>Tracheophyta</taxon>
        <taxon>Spermatophyta</taxon>
        <taxon>Magnoliopsida</taxon>
        <taxon>eudicotyledons</taxon>
        <taxon>Gunneridae</taxon>
        <taxon>Pentapetalae</taxon>
        <taxon>asterids</taxon>
        <taxon>Ericales</taxon>
        <taxon>Theaceae</taxon>
        <taxon>Camellia</taxon>
    </lineage>
</organism>
<dbReference type="Proteomes" id="UP001060215">
    <property type="component" value="Chromosome 1"/>
</dbReference>
<accession>A0ACC0J0Z9</accession>
<comment type="caution">
    <text evidence="1">The sequence shown here is derived from an EMBL/GenBank/DDBJ whole genome shotgun (WGS) entry which is preliminary data.</text>
</comment>
<keyword evidence="2" id="KW-1185">Reference proteome</keyword>
<evidence type="ECO:0000313" key="1">
    <source>
        <dbReference type="EMBL" id="KAI8031372.1"/>
    </source>
</evidence>
<dbReference type="EMBL" id="CM045758">
    <property type="protein sequence ID" value="KAI8031372.1"/>
    <property type="molecule type" value="Genomic_DNA"/>
</dbReference>
<proteinExistence type="predicted"/>
<reference evidence="1 2" key="1">
    <citation type="journal article" date="2022" name="Plant J.">
        <title>Chromosome-level genome of Camellia lanceoleosa provides a valuable resource for understanding genome evolution and self-incompatibility.</title>
        <authorList>
            <person name="Gong W."/>
            <person name="Xiao S."/>
            <person name="Wang L."/>
            <person name="Liao Z."/>
            <person name="Chang Y."/>
            <person name="Mo W."/>
            <person name="Hu G."/>
            <person name="Li W."/>
            <person name="Zhao G."/>
            <person name="Zhu H."/>
            <person name="Hu X."/>
            <person name="Ji K."/>
            <person name="Xiang X."/>
            <person name="Song Q."/>
            <person name="Yuan D."/>
            <person name="Jin S."/>
            <person name="Zhang L."/>
        </authorList>
    </citation>
    <scope>NUCLEOTIDE SEQUENCE [LARGE SCALE GENOMIC DNA]</scope>
    <source>
        <strain evidence="1">SQ_2022a</strain>
    </source>
</reference>
<protein>
    <submittedName>
        <fullName evidence="1">Uncharacterized protein</fullName>
    </submittedName>
</protein>